<evidence type="ECO:0000313" key="2">
    <source>
        <dbReference type="EMBL" id="KTB30094.1"/>
    </source>
</evidence>
<feature type="transmembrane region" description="Helical" evidence="1">
    <location>
        <begin position="121"/>
        <end position="140"/>
    </location>
</feature>
<gene>
    <name evidence="2" type="ORF">WG66_17310</name>
</gene>
<feature type="transmembrane region" description="Helical" evidence="1">
    <location>
        <begin position="192"/>
        <end position="214"/>
    </location>
</feature>
<feature type="transmembrane region" description="Helical" evidence="1">
    <location>
        <begin position="235"/>
        <end position="259"/>
    </location>
</feature>
<feature type="transmembrane region" description="Helical" evidence="1">
    <location>
        <begin position="152"/>
        <end position="172"/>
    </location>
</feature>
<dbReference type="EMBL" id="LATX01002398">
    <property type="protein sequence ID" value="KTB30094.1"/>
    <property type="molecule type" value="Genomic_DNA"/>
</dbReference>
<proteinExistence type="predicted"/>
<keyword evidence="1" id="KW-0812">Transmembrane</keyword>
<feature type="transmembrane region" description="Helical" evidence="1">
    <location>
        <begin position="265"/>
        <end position="288"/>
    </location>
</feature>
<reference evidence="2 3" key="1">
    <citation type="submission" date="2015-12" db="EMBL/GenBank/DDBJ databases">
        <title>Draft genome sequence of Moniliophthora roreri, the causal agent of frosty pod rot of cacao.</title>
        <authorList>
            <person name="Aime M.C."/>
            <person name="Diaz-Valderrama J.R."/>
            <person name="Kijpornyongpan T."/>
            <person name="Phillips-Mora W."/>
        </authorList>
    </citation>
    <scope>NUCLEOTIDE SEQUENCE [LARGE SCALE GENOMIC DNA]</scope>
    <source>
        <strain evidence="2 3">MCA 2952</strain>
    </source>
</reference>
<organism evidence="2 3">
    <name type="scientific">Moniliophthora roreri</name>
    <name type="common">Frosty pod rot fungus</name>
    <name type="synonym">Monilia roreri</name>
    <dbReference type="NCBI Taxonomy" id="221103"/>
    <lineage>
        <taxon>Eukaryota</taxon>
        <taxon>Fungi</taxon>
        <taxon>Dikarya</taxon>
        <taxon>Basidiomycota</taxon>
        <taxon>Agaricomycotina</taxon>
        <taxon>Agaricomycetes</taxon>
        <taxon>Agaricomycetidae</taxon>
        <taxon>Agaricales</taxon>
        <taxon>Marasmiineae</taxon>
        <taxon>Marasmiaceae</taxon>
        <taxon>Moniliophthora</taxon>
    </lineage>
</organism>
<keyword evidence="1" id="KW-1133">Transmembrane helix</keyword>
<sequence>MVLAAYPDEIFNSACASSLNGSDHADARRHALRALSWDGLPRIDIGMNTVLFIMCVYVLVREGKVAFGNKPFLITAVIIYMLCTAQVINELSQAITAFISYKDNPGGPAAFYHQLRLWRSVIRQVLFCTNNAVTDALLVYRLYVMRNFHVKVVIGPILLLAVATACGYRAAWGLSDSKQGDAYAPDIYMWELVSFAFSLVLNIIVTSLIAERLWRFGKRTAATLGQRHSRSYNHAMAMIVESGAIYSICVIIMVITYAAKTNGMIISYMALAQITGMNPLLIIVRVGLGMNPHDATYQTTTRNIGILTSNSGQGRGQHSDALSVHVRRVTQTKADEGLEDAAELDVISHLPKHATRESSIGV</sequence>
<evidence type="ECO:0000256" key="1">
    <source>
        <dbReference type="SAM" id="Phobius"/>
    </source>
</evidence>
<protein>
    <submittedName>
        <fullName evidence="2">Uncharacterized protein</fullName>
    </submittedName>
</protein>
<dbReference type="Proteomes" id="UP000054988">
    <property type="component" value="Unassembled WGS sequence"/>
</dbReference>
<feature type="transmembrane region" description="Helical" evidence="1">
    <location>
        <begin position="43"/>
        <end position="60"/>
    </location>
</feature>
<name>A0A0W0F1A1_MONRR</name>
<keyword evidence="1" id="KW-0472">Membrane</keyword>
<feature type="transmembrane region" description="Helical" evidence="1">
    <location>
        <begin position="72"/>
        <end position="101"/>
    </location>
</feature>
<comment type="caution">
    <text evidence="2">The sequence shown here is derived from an EMBL/GenBank/DDBJ whole genome shotgun (WGS) entry which is preliminary data.</text>
</comment>
<dbReference type="AlphaFoldDB" id="A0A0W0F1A1"/>
<evidence type="ECO:0000313" key="3">
    <source>
        <dbReference type="Proteomes" id="UP000054988"/>
    </source>
</evidence>
<accession>A0A0W0F1A1</accession>